<organism evidence="13 14">
    <name type="scientific">Shewanella polaris</name>
    <dbReference type="NCBI Taxonomy" id="2588449"/>
    <lineage>
        <taxon>Bacteria</taxon>
        <taxon>Pseudomonadati</taxon>
        <taxon>Pseudomonadota</taxon>
        <taxon>Gammaproteobacteria</taxon>
        <taxon>Alteromonadales</taxon>
        <taxon>Shewanellaceae</taxon>
        <taxon>Shewanella</taxon>
    </lineage>
</organism>
<dbReference type="Proteomes" id="UP000319809">
    <property type="component" value="Chromosome"/>
</dbReference>
<evidence type="ECO:0000313" key="13">
    <source>
        <dbReference type="EMBL" id="QDE30458.1"/>
    </source>
</evidence>
<keyword evidence="4" id="KW-0488">Methylation</keyword>
<evidence type="ECO:0000256" key="9">
    <source>
        <dbReference type="ARBA" id="ARBA00025772"/>
    </source>
</evidence>
<feature type="transmembrane region" description="Helical" evidence="11">
    <location>
        <begin position="6"/>
        <end position="28"/>
    </location>
</feature>
<reference evidence="13 14" key="1">
    <citation type="submission" date="2019-06" db="EMBL/GenBank/DDBJ databases">
        <title>The genome of Shewanella sp. SM1901.</title>
        <authorList>
            <person name="Cha Q."/>
        </authorList>
    </citation>
    <scope>NUCLEOTIDE SEQUENCE [LARGE SCALE GENOMIC DNA]</scope>
    <source>
        <strain evidence="13 14">SM1901</strain>
    </source>
</reference>
<keyword evidence="14" id="KW-1185">Reference proteome</keyword>
<evidence type="ECO:0000256" key="4">
    <source>
        <dbReference type="ARBA" id="ARBA00022481"/>
    </source>
</evidence>
<sequence length="174" mass="18379">MKKIQLGFTLVEMMVTVVVAGILIAVAAPSMNSLYEGMRAKSTISTIESSFIFARSQAVSYGGRVSVCPLSTTSCGTDWTQGFSVFIDNGTLGTMDTTDGIADIILRKVDAFNSNDFIKSDLAIYSFTPDGMVINGNSGTFRYCPGDTDSSSSEAISISASGRISNVTTAINCN</sequence>
<keyword evidence="3" id="KW-1003">Cell membrane</keyword>
<dbReference type="NCBIfam" id="TIGR02532">
    <property type="entry name" value="IV_pilin_GFxxxE"/>
    <property type="match status" value="1"/>
</dbReference>
<dbReference type="KEGG" id="spol:FH971_05400"/>
<gene>
    <name evidence="13" type="ORF">FH971_05400</name>
</gene>
<protein>
    <recommendedName>
        <fullName evidence="2">Type II secretion system protein H</fullName>
    </recommendedName>
    <alternativeName>
        <fullName evidence="10">General secretion pathway protein H</fullName>
    </alternativeName>
</protein>
<evidence type="ECO:0000256" key="11">
    <source>
        <dbReference type="SAM" id="Phobius"/>
    </source>
</evidence>
<keyword evidence="6 11" id="KW-0812">Transmembrane</keyword>
<evidence type="ECO:0000256" key="2">
    <source>
        <dbReference type="ARBA" id="ARBA00021549"/>
    </source>
</evidence>
<keyword evidence="8 11" id="KW-0472">Membrane</keyword>
<evidence type="ECO:0000256" key="3">
    <source>
        <dbReference type="ARBA" id="ARBA00022475"/>
    </source>
</evidence>
<dbReference type="GO" id="GO:0005886">
    <property type="term" value="C:plasma membrane"/>
    <property type="evidence" value="ECO:0007669"/>
    <property type="project" value="UniProtKB-SubCell"/>
</dbReference>
<evidence type="ECO:0000256" key="1">
    <source>
        <dbReference type="ARBA" id="ARBA00004377"/>
    </source>
</evidence>
<dbReference type="SUPFAM" id="SSF54523">
    <property type="entry name" value="Pili subunits"/>
    <property type="match status" value="1"/>
</dbReference>
<dbReference type="GO" id="GO:0015627">
    <property type="term" value="C:type II protein secretion system complex"/>
    <property type="evidence" value="ECO:0007669"/>
    <property type="project" value="InterPro"/>
</dbReference>
<evidence type="ECO:0000256" key="7">
    <source>
        <dbReference type="ARBA" id="ARBA00022989"/>
    </source>
</evidence>
<name>A0A4Y5YCZ4_9GAMM</name>
<feature type="domain" description="General secretion pathway GspH" evidence="12">
    <location>
        <begin position="46"/>
        <end position="162"/>
    </location>
</feature>
<dbReference type="Pfam" id="PF07963">
    <property type="entry name" value="N_methyl"/>
    <property type="match status" value="1"/>
</dbReference>
<keyword evidence="5" id="KW-0997">Cell inner membrane</keyword>
<dbReference type="InterPro" id="IPR012902">
    <property type="entry name" value="N_methyl_site"/>
</dbReference>
<accession>A0A4Y5YCZ4</accession>
<evidence type="ECO:0000256" key="5">
    <source>
        <dbReference type="ARBA" id="ARBA00022519"/>
    </source>
</evidence>
<dbReference type="EMBL" id="CP041036">
    <property type="protein sequence ID" value="QDE30458.1"/>
    <property type="molecule type" value="Genomic_DNA"/>
</dbReference>
<dbReference type="InterPro" id="IPR045584">
    <property type="entry name" value="Pilin-like"/>
</dbReference>
<evidence type="ECO:0000256" key="6">
    <source>
        <dbReference type="ARBA" id="ARBA00022692"/>
    </source>
</evidence>
<dbReference type="Gene3D" id="3.55.40.10">
    <property type="entry name" value="minor pseudopilin epsh domain"/>
    <property type="match status" value="1"/>
</dbReference>
<evidence type="ECO:0000259" key="12">
    <source>
        <dbReference type="Pfam" id="PF12019"/>
    </source>
</evidence>
<dbReference type="RefSeq" id="WP_140233623.1">
    <property type="nucleotide sequence ID" value="NZ_CP041036.1"/>
</dbReference>
<dbReference type="InterPro" id="IPR022346">
    <property type="entry name" value="T2SS_GspH"/>
</dbReference>
<evidence type="ECO:0000256" key="8">
    <source>
        <dbReference type="ARBA" id="ARBA00023136"/>
    </source>
</evidence>
<evidence type="ECO:0000256" key="10">
    <source>
        <dbReference type="ARBA" id="ARBA00030775"/>
    </source>
</evidence>
<dbReference type="GO" id="GO:0015628">
    <property type="term" value="P:protein secretion by the type II secretion system"/>
    <property type="evidence" value="ECO:0007669"/>
    <property type="project" value="InterPro"/>
</dbReference>
<dbReference type="AlphaFoldDB" id="A0A4Y5YCZ4"/>
<evidence type="ECO:0000313" key="14">
    <source>
        <dbReference type="Proteomes" id="UP000319809"/>
    </source>
</evidence>
<dbReference type="Pfam" id="PF12019">
    <property type="entry name" value="GspH"/>
    <property type="match status" value="1"/>
</dbReference>
<comment type="subcellular location">
    <subcellularLocation>
        <location evidence="1">Cell inner membrane</location>
        <topology evidence="1">Single-pass membrane protein</topology>
    </subcellularLocation>
</comment>
<keyword evidence="7 11" id="KW-1133">Transmembrane helix</keyword>
<proteinExistence type="inferred from homology"/>
<comment type="similarity">
    <text evidence="9">Belongs to the GSP H family.</text>
</comment>